<name>A0A5A8DI23_CAFRO</name>
<keyword evidence="3" id="KW-0808">Transferase</keyword>
<proteinExistence type="inferred from homology"/>
<dbReference type="Pfam" id="PF13499">
    <property type="entry name" value="EF-hand_7"/>
    <property type="match status" value="1"/>
</dbReference>
<dbReference type="InterPro" id="IPR018247">
    <property type="entry name" value="EF_Hand_1_Ca_BS"/>
</dbReference>
<evidence type="ECO:0000259" key="11">
    <source>
        <dbReference type="PROSITE" id="PS50222"/>
    </source>
</evidence>
<dbReference type="GO" id="GO:0004674">
    <property type="term" value="F:protein serine/threonine kinase activity"/>
    <property type="evidence" value="ECO:0007669"/>
    <property type="project" value="UniProtKB-KW"/>
</dbReference>
<dbReference type="InterPro" id="IPR002048">
    <property type="entry name" value="EF_hand_dom"/>
</dbReference>
<dbReference type="CDD" id="cd00051">
    <property type="entry name" value="EFh"/>
    <property type="match status" value="2"/>
</dbReference>
<evidence type="ECO:0000256" key="4">
    <source>
        <dbReference type="ARBA" id="ARBA00022741"/>
    </source>
</evidence>
<dbReference type="SMART" id="SM00054">
    <property type="entry name" value="EFh"/>
    <property type="match status" value="3"/>
</dbReference>
<feature type="domain" description="Protein kinase" evidence="10">
    <location>
        <begin position="61"/>
        <end position="345"/>
    </location>
</feature>
<dbReference type="Proteomes" id="UP000324907">
    <property type="component" value="Unassembled WGS sequence"/>
</dbReference>
<dbReference type="PROSITE" id="PS00018">
    <property type="entry name" value="EF_HAND_1"/>
    <property type="match status" value="2"/>
</dbReference>
<evidence type="ECO:0000313" key="13">
    <source>
        <dbReference type="EMBL" id="KAA0168709.1"/>
    </source>
</evidence>
<keyword evidence="7" id="KW-0067">ATP-binding</keyword>
<dbReference type="InterPro" id="IPR000719">
    <property type="entry name" value="Prot_kinase_dom"/>
</dbReference>
<sequence length="593" mass="62809">MAAASPEPIPVDAADPAEPASLVGPTVEADEEATFTSALPDSARRSYDEALLHTRPQDEYSIARRILGKDEFGILYPGVHLASGERVAIKLSSNALSLEQQDRMREEALLMKKIMGKTGRHAAIAKYRAMYEIPNPNATTGWTTVQIRDLWEGGALDDNIMAMIQQGIWDDGMAARIAAQLLAGVRALHEADGTGSFVHCNLSGDNVLTSGATEDAVLALAGTGQAIWVPKDLADPLSEVHVRKPVGTAEYCAPEQLIPSSSGLYTCSPAADMWSVGVLIYRIVVQRCPFPTVRGADQTAKVGTASYRPFDDTVSAEAKDLVSKLLVVDPSKRLTAAQALEHPWIVSSGASAAAKGISLFRVSTVAAGSGAAAAGPALRETGTATTRGMLQEFGGALSPQQFELVAAKLGEVLGMDVDIESAELSEEQFEAVLSKLELSGVVSSRLFHVLDVDGNGALSVSEIVTGLAQITEPSEDRARLIFSMYDADGDGAITLKELEAVLKACATSDSSLEMIKAQRISALLAEADVDNSDSITVDEFLNAVGKNPFLAKLLLQPNLHFQRFVAVGEEGEADSKAWATVLAKKAGRPAKKP</sequence>
<evidence type="ECO:0000256" key="1">
    <source>
        <dbReference type="ARBA" id="ARBA00001946"/>
    </source>
</evidence>
<dbReference type="AlphaFoldDB" id="A0A5A8DI23"/>
<dbReference type="InterPro" id="IPR011009">
    <property type="entry name" value="Kinase-like_dom_sf"/>
</dbReference>
<evidence type="ECO:0000256" key="8">
    <source>
        <dbReference type="ARBA" id="ARBA00024334"/>
    </source>
</evidence>
<evidence type="ECO:0000256" key="9">
    <source>
        <dbReference type="SAM" id="MobiDB-lite"/>
    </source>
</evidence>
<reference evidence="14 15" key="1">
    <citation type="submission" date="2019-07" db="EMBL/GenBank/DDBJ databases">
        <title>Genomes of Cafeteria roenbergensis.</title>
        <authorList>
            <person name="Fischer M.G."/>
            <person name="Hackl T."/>
            <person name="Roman M."/>
        </authorList>
    </citation>
    <scope>NUCLEOTIDE SEQUENCE [LARGE SCALE GENOMIC DNA]</scope>
    <source>
        <strain evidence="12 15">Cflag</strain>
        <strain evidence="13 14">RCC970-E3</strain>
    </source>
</reference>
<dbReference type="EMBL" id="VLTM01000018">
    <property type="protein sequence ID" value="KAA0164264.1"/>
    <property type="molecule type" value="Genomic_DNA"/>
</dbReference>
<dbReference type="Gene3D" id="3.30.200.20">
    <property type="entry name" value="Phosphorylase Kinase, domain 1"/>
    <property type="match status" value="1"/>
</dbReference>
<dbReference type="SUPFAM" id="SSF56112">
    <property type="entry name" value="Protein kinase-like (PK-like)"/>
    <property type="match status" value="1"/>
</dbReference>
<comment type="caution">
    <text evidence="12">The sequence shown here is derived from an EMBL/GenBank/DDBJ whole genome shotgun (WGS) entry which is preliminary data.</text>
</comment>
<protein>
    <submittedName>
        <fullName evidence="12">Uncharacterized protein</fullName>
    </submittedName>
</protein>
<evidence type="ECO:0000256" key="5">
    <source>
        <dbReference type="ARBA" id="ARBA00022777"/>
    </source>
</evidence>
<accession>A0A5A8DI23</accession>
<evidence type="ECO:0000256" key="2">
    <source>
        <dbReference type="ARBA" id="ARBA00022527"/>
    </source>
</evidence>
<dbReference type="GO" id="GO:0005524">
    <property type="term" value="F:ATP binding"/>
    <property type="evidence" value="ECO:0007669"/>
    <property type="project" value="UniProtKB-KW"/>
</dbReference>
<evidence type="ECO:0000256" key="6">
    <source>
        <dbReference type="ARBA" id="ARBA00022837"/>
    </source>
</evidence>
<dbReference type="PROSITE" id="PS50222">
    <property type="entry name" value="EF_HAND_2"/>
    <property type="match status" value="2"/>
</dbReference>
<organism evidence="12 15">
    <name type="scientific">Cafeteria roenbergensis</name>
    <name type="common">Marine flagellate</name>
    <dbReference type="NCBI Taxonomy" id="33653"/>
    <lineage>
        <taxon>Eukaryota</taxon>
        <taxon>Sar</taxon>
        <taxon>Stramenopiles</taxon>
        <taxon>Bigyra</taxon>
        <taxon>Opalozoa</taxon>
        <taxon>Bicosoecida</taxon>
        <taxon>Cafeteriaceae</taxon>
        <taxon>Cafeteria</taxon>
    </lineage>
</organism>
<feature type="domain" description="EF-hand" evidence="11">
    <location>
        <begin position="515"/>
        <end position="550"/>
    </location>
</feature>
<comment type="cofactor">
    <cofactor evidence="1">
        <name>Mg(2+)</name>
        <dbReference type="ChEBI" id="CHEBI:18420"/>
    </cofactor>
</comment>
<dbReference type="InterPro" id="IPR050205">
    <property type="entry name" value="CDPK_Ser/Thr_kinases"/>
</dbReference>
<dbReference type="InterPro" id="IPR011992">
    <property type="entry name" value="EF-hand-dom_pair"/>
</dbReference>
<dbReference type="Gene3D" id="1.10.238.10">
    <property type="entry name" value="EF-hand"/>
    <property type="match status" value="1"/>
</dbReference>
<evidence type="ECO:0000256" key="7">
    <source>
        <dbReference type="ARBA" id="ARBA00022840"/>
    </source>
</evidence>
<comment type="similarity">
    <text evidence="8">Belongs to the protein kinase superfamily. Ser/Thr protein kinase family. CDPK subfamily.</text>
</comment>
<dbReference type="Pfam" id="PF00069">
    <property type="entry name" value="Pkinase"/>
    <property type="match status" value="1"/>
</dbReference>
<evidence type="ECO:0000256" key="3">
    <source>
        <dbReference type="ARBA" id="ARBA00022679"/>
    </source>
</evidence>
<dbReference type="GO" id="GO:0005509">
    <property type="term" value="F:calcium ion binding"/>
    <property type="evidence" value="ECO:0007669"/>
    <property type="project" value="InterPro"/>
</dbReference>
<evidence type="ECO:0000313" key="15">
    <source>
        <dbReference type="Proteomes" id="UP000325113"/>
    </source>
</evidence>
<dbReference type="Pfam" id="PF13202">
    <property type="entry name" value="EF-hand_5"/>
    <property type="match status" value="1"/>
</dbReference>
<keyword evidence="4" id="KW-0547">Nucleotide-binding</keyword>
<dbReference type="EMBL" id="VLTL01000027">
    <property type="protein sequence ID" value="KAA0168709.1"/>
    <property type="molecule type" value="Genomic_DNA"/>
</dbReference>
<keyword evidence="2" id="KW-0723">Serine/threonine-protein kinase</keyword>
<dbReference type="Proteomes" id="UP000325113">
    <property type="component" value="Unassembled WGS sequence"/>
</dbReference>
<evidence type="ECO:0000313" key="14">
    <source>
        <dbReference type="Proteomes" id="UP000324907"/>
    </source>
</evidence>
<evidence type="ECO:0000259" key="10">
    <source>
        <dbReference type="PROSITE" id="PS50011"/>
    </source>
</evidence>
<evidence type="ECO:0000313" key="12">
    <source>
        <dbReference type="EMBL" id="KAA0164264.1"/>
    </source>
</evidence>
<feature type="domain" description="EF-hand" evidence="11">
    <location>
        <begin position="473"/>
        <end position="508"/>
    </location>
</feature>
<dbReference type="Gene3D" id="1.10.510.10">
    <property type="entry name" value="Transferase(Phosphotransferase) domain 1"/>
    <property type="match status" value="1"/>
</dbReference>
<keyword evidence="6" id="KW-0106">Calcium</keyword>
<gene>
    <name evidence="13" type="ORF">FNF28_02447</name>
    <name evidence="12" type="ORF">FNF31_02498</name>
</gene>
<keyword evidence="5" id="KW-0418">Kinase</keyword>
<dbReference type="SUPFAM" id="SSF47473">
    <property type="entry name" value="EF-hand"/>
    <property type="match status" value="1"/>
</dbReference>
<feature type="region of interest" description="Disordered" evidence="9">
    <location>
        <begin position="1"/>
        <end position="34"/>
    </location>
</feature>
<dbReference type="PROSITE" id="PS50011">
    <property type="entry name" value="PROTEIN_KINASE_DOM"/>
    <property type="match status" value="1"/>
</dbReference>
<dbReference type="PANTHER" id="PTHR24349">
    <property type="entry name" value="SERINE/THREONINE-PROTEIN KINASE"/>
    <property type="match status" value="1"/>
</dbReference>